<organism evidence="3 4">
    <name type="scientific">Meiothermus luteus</name>
    <dbReference type="NCBI Taxonomy" id="2026184"/>
    <lineage>
        <taxon>Bacteria</taxon>
        <taxon>Thermotogati</taxon>
        <taxon>Deinococcota</taxon>
        <taxon>Deinococci</taxon>
        <taxon>Thermales</taxon>
        <taxon>Thermaceae</taxon>
        <taxon>Meiothermus</taxon>
    </lineage>
</organism>
<evidence type="ECO:0000256" key="2">
    <source>
        <dbReference type="PIRSR" id="PIRSR613078-2"/>
    </source>
</evidence>
<evidence type="ECO:0000313" key="3">
    <source>
        <dbReference type="EMBL" id="RIH87595.1"/>
    </source>
</evidence>
<dbReference type="GO" id="GO:0003993">
    <property type="term" value="F:acid phosphatase activity"/>
    <property type="evidence" value="ECO:0007669"/>
    <property type="project" value="UniProtKB-EC"/>
</dbReference>
<dbReference type="InterPro" id="IPR013078">
    <property type="entry name" value="His_Pase_superF_clade-1"/>
</dbReference>
<dbReference type="Proteomes" id="UP000265800">
    <property type="component" value="Unassembled WGS sequence"/>
</dbReference>
<dbReference type="PANTHER" id="PTHR48100">
    <property type="entry name" value="BROAD-SPECIFICITY PHOSPHATASE YOR283W-RELATED"/>
    <property type="match status" value="1"/>
</dbReference>
<dbReference type="SUPFAM" id="SSF53254">
    <property type="entry name" value="Phosphoglycerate mutase-like"/>
    <property type="match status" value="1"/>
</dbReference>
<evidence type="ECO:0000256" key="1">
    <source>
        <dbReference type="PIRSR" id="PIRSR613078-1"/>
    </source>
</evidence>
<dbReference type="Pfam" id="PF00300">
    <property type="entry name" value="His_Phos_1"/>
    <property type="match status" value="1"/>
</dbReference>
<dbReference type="PIRSF" id="PIRSF000709">
    <property type="entry name" value="6PFK_2-Ptase"/>
    <property type="match status" value="1"/>
</dbReference>
<feature type="active site" description="Tele-phosphohistidine intermediate" evidence="1">
    <location>
        <position position="3"/>
    </location>
</feature>
<dbReference type="SMART" id="SM00855">
    <property type="entry name" value="PGAM"/>
    <property type="match status" value="1"/>
</dbReference>
<dbReference type="GO" id="GO:0005737">
    <property type="term" value="C:cytoplasm"/>
    <property type="evidence" value="ECO:0007669"/>
    <property type="project" value="TreeGrafter"/>
</dbReference>
<accession>A0A399EVD4</accession>
<dbReference type="Gene3D" id="3.40.50.1240">
    <property type="entry name" value="Phosphoglycerate mutase-like"/>
    <property type="match status" value="1"/>
</dbReference>
<dbReference type="PANTHER" id="PTHR48100:SF1">
    <property type="entry name" value="HISTIDINE PHOSPHATASE FAMILY PROTEIN-RELATED"/>
    <property type="match status" value="1"/>
</dbReference>
<feature type="binding site" evidence="2">
    <location>
        <begin position="2"/>
        <end position="9"/>
    </location>
    <ligand>
        <name>substrate</name>
    </ligand>
</feature>
<feature type="binding site" evidence="2">
    <location>
        <position position="52"/>
    </location>
    <ligand>
        <name>substrate</name>
    </ligand>
</feature>
<proteinExistence type="predicted"/>
<evidence type="ECO:0000313" key="4">
    <source>
        <dbReference type="Proteomes" id="UP000265800"/>
    </source>
</evidence>
<dbReference type="InterPro" id="IPR050275">
    <property type="entry name" value="PGM_Phosphatase"/>
</dbReference>
<name>A0A399EVD4_9DEIN</name>
<dbReference type="AlphaFoldDB" id="A0A399EVD4"/>
<gene>
    <name evidence="3" type="primary">gpm2</name>
    <name evidence="3" type="ORF">Mlute_00904</name>
</gene>
<sequence>MRHGQTPWNAQGRLAGWTDLPLSPVGQAQARQLGEWLRQERFSRVVASDLRRAVETARLAYGEPEERLWGLREIDFGRLEGLAWTELPEEHKQALLRFDGFRAPGGESVAEFRTRVYAALSALPEGRVLVFTHGGVLRLVLRELGQEGFLPPCAVVGLDWGAQRLLFVRGG</sequence>
<reference evidence="3 4" key="1">
    <citation type="submission" date="2018-08" db="EMBL/GenBank/DDBJ databases">
        <title>Meiothermus luteus KCTC 52599 genome sequencing project.</title>
        <authorList>
            <person name="Da Costa M.S."/>
            <person name="Albuquerque L."/>
            <person name="Raposo P."/>
            <person name="Froufe H.J.C."/>
            <person name="Barroso C.S."/>
            <person name="Egas C."/>
        </authorList>
    </citation>
    <scope>NUCLEOTIDE SEQUENCE [LARGE SCALE GENOMIC DNA]</scope>
    <source>
        <strain evidence="3 4">KCTC 52599</strain>
    </source>
</reference>
<dbReference type="InterPro" id="IPR029033">
    <property type="entry name" value="His_PPase_superfam"/>
</dbReference>
<comment type="caution">
    <text evidence="3">The sequence shown here is derived from an EMBL/GenBank/DDBJ whole genome shotgun (WGS) entry which is preliminary data.</text>
</comment>
<dbReference type="CDD" id="cd07067">
    <property type="entry name" value="HP_PGM_like"/>
    <property type="match status" value="1"/>
</dbReference>
<feature type="active site" description="Proton donor/acceptor" evidence="1">
    <location>
        <position position="73"/>
    </location>
</feature>
<keyword evidence="3" id="KW-0378">Hydrolase</keyword>
<dbReference type="EC" id="3.1.3.2" evidence="3"/>
<protein>
    <submittedName>
        <fullName evidence="3">Acid phosphatase</fullName>
        <ecNumber evidence="3">3.1.3.2</ecNumber>
    </submittedName>
</protein>
<keyword evidence="4" id="KW-1185">Reference proteome</keyword>
<dbReference type="EMBL" id="QWKZ01000020">
    <property type="protein sequence ID" value="RIH87595.1"/>
    <property type="molecule type" value="Genomic_DNA"/>
</dbReference>